<dbReference type="CDD" id="cd00009">
    <property type="entry name" value="AAA"/>
    <property type="match status" value="1"/>
</dbReference>
<dbReference type="InterPro" id="IPR047661">
    <property type="entry name" value="IstB"/>
</dbReference>
<dbReference type="GO" id="GO:0006260">
    <property type="term" value="P:DNA replication"/>
    <property type="evidence" value="ECO:0007669"/>
    <property type="project" value="TreeGrafter"/>
</dbReference>
<dbReference type="PIRSF" id="PIRSF003073">
    <property type="entry name" value="DNAC_TnpB_IstB"/>
    <property type="match status" value="1"/>
</dbReference>
<dbReference type="AlphaFoldDB" id="A0A5Q0M4S6"/>
<evidence type="ECO:0000313" key="5">
    <source>
        <dbReference type="Proteomes" id="UP000326780"/>
    </source>
</evidence>
<dbReference type="Gene3D" id="3.40.50.300">
    <property type="entry name" value="P-loop containing nucleotide triphosphate hydrolases"/>
    <property type="match status" value="1"/>
</dbReference>
<dbReference type="PANTHER" id="PTHR30050:SF4">
    <property type="entry name" value="ATP-BINDING PROTEIN RV3427C IN INSERTION SEQUENCE-RELATED"/>
    <property type="match status" value="1"/>
</dbReference>
<dbReference type="GO" id="GO:0005524">
    <property type="term" value="F:ATP binding"/>
    <property type="evidence" value="ECO:0007669"/>
    <property type="project" value="UniProtKB-KW"/>
</dbReference>
<dbReference type="InterPro" id="IPR028350">
    <property type="entry name" value="DNAC/IstB-like"/>
</dbReference>
<accession>A0A5Q0M4S6</accession>
<feature type="domain" description="IstB-like ATP-binding" evidence="3">
    <location>
        <begin position="9"/>
        <end position="243"/>
    </location>
</feature>
<keyword evidence="2" id="KW-0067">ATP-binding</keyword>
<dbReference type="EMBL" id="CP045644">
    <property type="protein sequence ID" value="QFZ84760.1"/>
    <property type="molecule type" value="Genomic_DNA"/>
</dbReference>
<name>A0A5Q0M4S6_VARPD</name>
<dbReference type="NCBIfam" id="NF038214">
    <property type="entry name" value="IS21_help_AAA"/>
    <property type="match status" value="1"/>
</dbReference>
<dbReference type="PANTHER" id="PTHR30050">
    <property type="entry name" value="CHROMOSOMAL REPLICATION INITIATOR PROTEIN DNAA"/>
    <property type="match status" value="1"/>
</dbReference>
<evidence type="ECO:0000313" key="4">
    <source>
        <dbReference type="EMBL" id="QFZ84760.1"/>
    </source>
</evidence>
<dbReference type="RefSeq" id="WP_153283382.1">
    <property type="nucleotide sequence ID" value="NZ_CP045644.1"/>
</dbReference>
<dbReference type="Pfam" id="PF01695">
    <property type="entry name" value="IstB_IS21"/>
    <property type="match status" value="1"/>
</dbReference>
<gene>
    <name evidence="4" type="ORF">GFK26_19300</name>
</gene>
<evidence type="ECO:0000256" key="1">
    <source>
        <dbReference type="ARBA" id="ARBA00022741"/>
    </source>
</evidence>
<protein>
    <submittedName>
        <fullName evidence="4">AAA family ATPase</fullName>
    </submittedName>
</protein>
<evidence type="ECO:0000259" key="3">
    <source>
        <dbReference type="Pfam" id="PF01695"/>
    </source>
</evidence>
<dbReference type="Proteomes" id="UP000326780">
    <property type="component" value="Chromosome"/>
</dbReference>
<organism evidence="4 5">
    <name type="scientific">Variovorax paradoxus</name>
    <dbReference type="NCBI Taxonomy" id="34073"/>
    <lineage>
        <taxon>Bacteria</taxon>
        <taxon>Pseudomonadati</taxon>
        <taxon>Pseudomonadota</taxon>
        <taxon>Betaproteobacteria</taxon>
        <taxon>Burkholderiales</taxon>
        <taxon>Comamonadaceae</taxon>
        <taxon>Variovorax</taxon>
    </lineage>
</organism>
<evidence type="ECO:0000256" key="2">
    <source>
        <dbReference type="ARBA" id="ARBA00022840"/>
    </source>
</evidence>
<dbReference type="SUPFAM" id="SSF52540">
    <property type="entry name" value="P-loop containing nucleoside triphosphate hydrolases"/>
    <property type="match status" value="1"/>
</dbReference>
<reference evidence="4 5" key="1">
    <citation type="submission" date="2019-10" db="EMBL/GenBank/DDBJ databases">
        <title>Complete genome sequence of Variovorax paradoxus 5C-2.</title>
        <authorList>
            <person name="Gogoleva N.E."/>
            <person name="Balkin A.S."/>
        </authorList>
    </citation>
    <scope>NUCLEOTIDE SEQUENCE [LARGE SCALE GENOMIC DNA]</scope>
    <source>
        <strain evidence="4 5">5C-2</strain>
    </source>
</reference>
<keyword evidence="1" id="KW-0547">Nucleotide-binding</keyword>
<sequence>MSTIEQTCARLRELRLTTMAQAYELQTEQPKLQEHSFDERLALLVEAEVSGRENRKLSRLVQVAALPDKAAFEEIDNRPSRGLDKSLLSTLSTCGWIRRQQNLIVVGPTGVGKTWLACAFGHQACRLKIPVTFYRTSDLYGDIGEAVHDGSLPKLKLALSKPSLLILDDFGIGEMSASAAQVLLDVVDRRMRTGSLLITSQYPTEKWHSFFPDPTIADAVLDRVVHQAHRIQLKGESMRKLQGRKRLEEA</sequence>
<dbReference type="InterPro" id="IPR027417">
    <property type="entry name" value="P-loop_NTPase"/>
</dbReference>
<dbReference type="InterPro" id="IPR002611">
    <property type="entry name" value="IstB_ATP-bd"/>
</dbReference>
<proteinExistence type="predicted"/>